<feature type="transmembrane region" description="Helical" evidence="5">
    <location>
        <begin position="146"/>
        <end position="171"/>
    </location>
</feature>
<evidence type="ECO:0000256" key="2">
    <source>
        <dbReference type="ARBA" id="ARBA00022692"/>
    </source>
</evidence>
<dbReference type="Pfam" id="PF02600">
    <property type="entry name" value="DsbB"/>
    <property type="match status" value="1"/>
</dbReference>
<dbReference type="RefSeq" id="WP_345116381.1">
    <property type="nucleotide sequence ID" value="NZ_BAABIZ010000011.1"/>
</dbReference>
<feature type="transmembrane region" description="Helical" evidence="5">
    <location>
        <begin position="12"/>
        <end position="33"/>
    </location>
</feature>
<evidence type="ECO:0000256" key="1">
    <source>
        <dbReference type="ARBA" id="ARBA00004141"/>
    </source>
</evidence>
<comment type="subcellular location">
    <subcellularLocation>
        <location evidence="1">Membrane</location>
        <topology evidence="1">Multi-pass membrane protein</topology>
    </subcellularLocation>
</comment>
<keyword evidence="3 5" id="KW-1133">Transmembrane helix</keyword>
<gene>
    <name evidence="6" type="ORF">GCM10023261_11040</name>
</gene>
<feature type="transmembrane region" description="Helical" evidence="5">
    <location>
        <begin position="111"/>
        <end position="134"/>
    </location>
</feature>
<feature type="transmembrane region" description="Helical" evidence="5">
    <location>
        <begin position="53"/>
        <end position="70"/>
    </location>
</feature>
<keyword evidence="4 5" id="KW-0472">Membrane</keyword>
<dbReference type="Proteomes" id="UP001500864">
    <property type="component" value="Unassembled WGS sequence"/>
</dbReference>
<organism evidence="6 7">
    <name type="scientific">Bartonella jaculi</name>
    <dbReference type="NCBI Taxonomy" id="686226"/>
    <lineage>
        <taxon>Bacteria</taxon>
        <taxon>Pseudomonadati</taxon>
        <taxon>Pseudomonadota</taxon>
        <taxon>Alphaproteobacteria</taxon>
        <taxon>Hyphomicrobiales</taxon>
        <taxon>Bartonellaceae</taxon>
        <taxon>Bartonella</taxon>
    </lineage>
</organism>
<keyword evidence="2 5" id="KW-0812">Transmembrane</keyword>
<proteinExistence type="predicted"/>
<name>A0ABP9N3D6_9HYPH</name>
<dbReference type="SUPFAM" id="SSF158442">
    <property type="entry name" value="DsbB-like"/>
    <property type="match status" value="1"/>
</dbReference>
<reference evidence="7" key="1">
    <citation type="journal article" date="2019" name="Int. J. Syst. Evol. Microbiol.">
        <title>The Global Catalogue of Microorganisms (GCM) 10K type strain sequencing project: providing services to taxonomists for standard genome sequencing and annotation.</title>
        <authorList>
            <consortium name="The Broad Institute Genomics Platform"/>
            <consortium name="The Broad Institute Genome Sequencing Center for Infectious Disease"/>
            <person name="Wu L."/>
            <person name="Ma J."/>
        </authorList>
    </citation>
    <scope>NUCLEOTIDE SEQUENCE [LARGE SCALE GENOMIC DNA]</scope>
    <source>
        <strain evidence="7">JCM 17712</strain>
    </source>
</reference>
<evidence type="ECO:0000313" key="6">
    <source>
        <dbReference type="EMBL" id="GAA5108645.1"/>
    </source>
</evidence>
<feature type="transmembrane region" description="Helical" evidence="5">
    <location>
        <begin position="77"/>
        <end position="99"/>
    </location>
</feature>
<keyword evidence="7" id="KW-1185">Reference proteome</keyword>
<dbReference type="InterPro" id="IPR023380">
    <property type="entry name" value="DsbB-like_sf"/>
</dbReference>
<evidence type="ECO:0000256" key="4">
    <source>
        <dbReference type="ARBA" id="ARBA00023136"/>
    </source>
</evidence>
<protein>
    <submittedName>
        <fullName evidence="6">Disulfide bond formation protein B</fullName>
    </submittedName>
</protein>
<dbReference type="InterPro" id="IPR003752">
    <property type="entry name" value="DiS_bond_form_DsbB/BdbC"/>
</dbReference>
<dbReference type="EMBL" id="BAABIZ010000011">
    <property type="protein sequence ID" value="GAA5108645.1"/>
    <property type="molecule type" value="Genomic_DNA"/>
</dbReference>
<evidence type="ECO:0000256" key="3">
    <source>
        <dbReference type="ARBA" id="ARBA00022989"/>
    </source>
</evidence>
<sequence length="196" mass="21512">MEKVEHKNHHFAIFMNVLGLAGLSLVLLMAFYYQLTKPVSSAAPCPLCLLQRLGFIIAGCGFMFNIFHRVKTIHYGMVVLGCMVTCLSAAKQIFLQIIFGNLGEGTTLFGLRLYIWAFMIAALYIVVVAFVMVLTEWAHKFKVFALFPIISKMAGFLFVLLIAANLLTAIVECGTGQCTSGPVKYGMLLHGGASSF</sequence>
<accession>A0ABP9N3D6</accession>
<evidence type="ECO:0000313" key="7">
    <source>
        <dbReference type="Proteomes" id="UP001500864"/>
    </source>
</evidence>
<evidence type="ECO:0000256" key="5">
    <source>
        <dbReference type="SAM" id="Phobius"/>
    </source>
</evidence>
<comment type="caution">
    <text evidence="6">The sequence shown here is derived from an EMBL/GenBank/DDBJ whole genome shotgun (WGS) entry which is preliminary data.</text>
</comment>